<keyword evidence="2" id="KW-0238">DNA-binding</keyword>
<evidence type="ECO:0000256" key="4">
    <source>
        <dbReference type="SAM" id="MobiDB-lite"/>
    </source>
</evidence>
<organism evidence="6 7">
    <name type="scientific">Methylococcus capsulatus</name>
    <dbReference type="NCBI Taxonomy" id="414"/>
    <lineage>
        <taxon>Bacteria</taxon>
        <taxon>Pseudomonadati</taxon>
        <taxon>Pseudomonadota</taxon>
        <taxon>Gammaproteobacteria</taxon>
        <taxon>Methylococcales</taxon>
        <taxon>Methylococcaceae</taxon>
        <taxon>Methylococcus</taxon>
    </lineage>
</organism>
<dbReference type="InterPro" id="IPR009057">
    <property type="entry name" value="Homeodomain-like_sf"/>
</dbReference>
<name>A0ABZ2F902_METCP</name>
<evidence type="ECO:0000256" key="3">
    <source>
        <dbReference type="ARBA" id="ARBA00023163"/>
    </source>
</evidence>
<keyword evidence="3" id="KW-0804">Transcription</keyword>
<dbReference type="RefSeq" id="WP_198323033.1">
    <property type="nucleotide sequence ID" value="NZ_CP104311.1"/>
</dbReference>
<dbReference type="InterPro" id="IPR018062">
    <property type="entry name" value="HTH_AraC-typ_CS"/>
</dbReference>
<feature type="domain" description="HTH araC/xylS-type" evidence="5">
    <location>
        <begin position="218"/>
        <end position="319"/>
    </location>
</feature>
<accession>A0ABZ2F902</accession>
<keyword evidence="1" id="KW-0805">Transcription regulation</keyword>
<dbReference type="PROSITE" id="PS01124">
    <property type="entry name" value="HTH_ARAC_FAMILY_2"/>
    <property type="match status" value="1"/>
</dbReference>
<evidence type="ECO:0000256" key="2">
    <source>
        <dbReference type="ARBA" id="ARBA00023125"/>
    </source>
</evidence>
<dbReference type="Gene3D" id="1.10.10.60">
    <property type="entry name" value="Homeodomain-like"/>
    <property type="match status" value="1"/>
</dbReference>
<protein>
    <submittedName>
        <fullName evidence="6">AraC family transcriptional regulator</fullName>
    </submittedName>
</protein>
<reference evidence="6 7" key="1">
    <citation type="submission" date="2022-09" db="EMBL/GenBank/DDBJ databases">
        <authorList>
            <person name="Giprobiosintez L."/>
        </authorList>
    </citation>
    <scope>NUCLEOTIDE SEQUENCE [LARGE SCALE GENOMIC DNA]</scope>
    <source>
        <strain evidence="7">VKPM-B-12549 (GBS-15)</strain>
    </source>
</reference>
<dbReference type="InterPro" id="IPR050204">
    <property type="entry name" value="AraC_XylS_family_regulators"/>
</dbReference>
<dbReference type="PROSITE" id="PS00041">
    <property type="entry name" value="HTH_ARAC_FAMILY_1"/>
    <property type="match status" value="1"/>
</dbReference>
<dbReference type="InterPro" id="IPR018060">
    <property type="entry name" value="HTH_AraC"/>
</dbReference>
<keyword evidence="7" id="KW-1185">Reference proteome</keyword>
<proteinExistence type="predicted"/>
<evidence type="ECO:0000256" key="1">
    <source>
        <dbReference type="ARBA" id="ARBA00023015"/>
    </source>
</evidence>
<sequence>MGSLLVFSSNQLPECDRFDLWRETASSGPGAVDVAHVDRSPFFGRVEWLPLGNIDAYRVSFSAVTFTRSRRWIDRDGFDGFSFHINLSGRSETSRRKDRTVLDGFSATGYSYGQPFEAALIPPAGRYCESLNLVIPREDMLQKAPQAERFMGALHANQAPLRLLSRYLMLLSNTPAEDSRLNHLAGNHVLDLLALLLGPTRDAEHKAKLHGLRAVRLAALKRYLHDHHHHPRLSVATAARALNISERYLHDLIAETGESFTEMVNRLRLERACRLLCDPRQRHLRIGEIAFASGFNDLSYFNRLFRRRFGETPGTFKTGAHRTPEDCGPPDRRDPPGALDIGHD</sequence>
<dbReference type="Pfam" id="PF12833">
    <property type="entry name" value="HTH_18"/>
    <property type="match status" value="1"/>
</dbReference>
<dbReference type="PANTHER" id="PTHR46796">
    <property type="entry name" value="HTH-TYPE TRANSCRIPTIONAL ACTIVATOR RHAS-RELATED"/>
    <property type="match status" value="1"/>
</dbReference>
<dbReference type="InterPro" id="IPR020449">
    <property type="entry name" value="Tscrpt_reg_AraC-type_HTH"/>
</dbReference>
<feature type="region of interest" description="Disordered" evidence="4">
    <location>
        <begin position="314"/>
        <end position="344"/>
    </location>
</feature>
<dbReference type="EMBL" id="CP104311">
    <property type="protein sequence ID" value="WWF02776.1"/>
    <property type="molecule type" value="Genomic_DNA"/>
</dbReference>
<evidence type="ECO:0000259" key="5">
    <source>
        <dbReference type="PROSITE" id="PS01124"/>
    </source>
</evidence>
<gene>
    <name evidence="6" type="ORF">N4J17_03940</name>
</gene>
<dbReference type="Pfam" id="PF14525">
    <property type="entry name" value="AraC_binding_2"/>
    <property type="match status" value="1"/>
</dbReference>
<feature type="compositionally biased region" description="Basic and acidic residues" evidence="4">
    <location>
        <begin position="322"/>
        <end position="344"/>
    </location>
</feature>
<dbReference type="InterPro" id="IPR035418">
    <property type="entry name" value="AraC-bd_2"/>
</dbReference>
<dbReference type="SUPFAM" id="SSF46689">
    <property type="entry name" value="Homeodomain-like"/>
    <property type="match status" value="1"/>
</dbReference>
<dbReference type="Proteomes" id="UP001359308">
    <property type="component" value="Chromosome"/>
</dbReference>
<dbReference type="PRINTS" id="PR00032">
    <property type="entry name" value="HTHARAC"/>
</dbReference>
<dbReference type="SMART" id="SM00342">
    <property type="entry name" value="HTH_ARAC"/>
    <property type="match status" value="1"/>
</dbReference>
<evidence type="ECO:0000313" key="7">
    <source>
        <dbReference type="Proteomes" id="UP001359308"/>
    </source>
</evidence>
<dbReference type="PANTHER" id="PTHR46796:SF6">
    <property type="entry name" value="ARAC SUBFAMILY"/>
    <property type="match status" value="1"/>
</dbReference>
<evidence type="ECO:0000313" key="6">
    <source>
        <dbReference type="EMBL" id="WWF02776.1"/>
    </source>
</evidence>